<organism evidence="6 7">
    <name type="scientific">Tautonia plasticadhaerens</name>
    <dbReference type="NCBI Taxonomy" id="2527974"/>
    <lineage>
        <taxon>Bacteria</taxon>
        <taxon>Pseudomonadati</taxon>
        <taxon>Planctomycetota</taxon>
        <taxon>Planctomycetia</taxon>
        <taxon>Isosphaerales</taxon>
        <taxon>Isosphaeraceae</taxon>
        <taxon>Tautonia</taxon>
    </lineage>
</organism>
<proteinExistence type="predicted"/>
<feature type="domain" description="Ribosomal RNA adenine methylase transferase N-terminal" evidence="5">
    <location>
        <begin position="28"/>
        <end position="176"/>
    </location>
</feature>
<dbReference type="OrthoDB" id="9805585at2"/>
<protein>
    <submittedName>
        <fullName evidence="6">16S ribosomal RNA methyltransferase KsgA/Dim1 family protein</fullName>
    </submittedName>
</protein>
<dbReference type="Proteomes" id="UP000317835">
    <property type="component" value="Chromosome"/>
</dbReference>
<evidence type="ECO:0000256" key="3">
    <source>
        <dbReference type="ARBA" id="ARBA00022691"/>
    </source>
</evidence>
<dbReference type="Gene3D" id="3.40.50.150">
    <property type="entry name" value="Vaccinia Virus protein VP39"/>
    <property type="match status" value="1"/>
</dbReference>
<keyword evidence="2 6" id="KW-0808">Transferase</keyword>
<reference evidence="6 7" key="1">
    <citation type="submission" date="2019-02" db="EMBL/GenBank/DDBJ databases">
        <title>Deep-cultivation of Planctomycetes and their phenomic and genomic characterization uncovers novel biology.</title>
        <authorList>
            <person name="Wiegand S."/>
            <person name="Jogler M."/>
            <person name="Boedeker C."/>
            <person name="Pinto D."/>
            <person name="Vollmers J."/>
            <person name="Rivas-Marin E."/>
            <person name="Kohn T."/>
            <person name="Peeters S.H."/>
            <person name="Heuer A."/>
            <person name="Rast P."/>
            <person name="Oberbeckmann S."/>
            <person name="Bunk B."/>
            <person name="Jeske O."/>
            <person name="Meyerdierks A."/>
            <person name="Storesund J.E."/>
            <person name="Kallscheuer N."/>
            <person name="Luecker S."/>
            <person name="Lage O.M."/>
            <person name="Pohl T."/>
            <person name="Merkel B.J."/>
            <person name="Hornburger P."/>
            <person name="Mueller R.-W."/>
            <person name="Bruemmer F."/>
            <person name="Labrenz M."/>
            <person name="Spormann A.M."/>
            <person name="Op den Camp H."/>
            <person name="Overmann J."/>
            <person name="Amann R."/>
            <person name="Jetten M.S.M."/>
            <person name="Mascher T."/>
            <person name="Medema M.H."/>
            <person name="Devos D.P."/>
            <person name="Kaster A.-K."/>
            <person name="Ovreas L."/>
            <person name="Rohde M."/>
            <person name="Galperin M.Y."/>
            <person name="Jogler C."/>
        </authorList>
    </citation>
    <scope>NUCLEOTIDE SEQUENCE [LARGE SCALE GENOMIC DNA]</scope>
    <source>
        <strain evidence="6 7">ElP</strain>
    </source>
</reference>
<keyword evidence="3" id="KW-0949">S-adenosyl-L-methionine</keyword>
<dbReference type="InterPro" id="IPR048196">
    <property type="entry name" value="Ornithlipidmtase_OlsG"/>
</dbReference>
<dbReference type="SUPFAM" id="SSF53335">
    <property type="entry name" value="S-adenosyl-L-methionine-dependent methyltransferases"/>
    <property type="match status" value="1"/>
</dbReference>
<dbReference type="SMART" id="SM00650">
    <property type="entry name" value="rADc"/>
    <property type="match status" value="1"/>
</dbReference>
<dbReference type="GO" id="GO:0003723">
    <property type="term" value="F:RNA binding"/>
    <property type="evidence" value="ECO:0007669"/>
    <property type="project" value="UniProtKB-KW"/>
</dbReference>
<dbReference type="NCBIfam" id="NF041658">
    <property type="entry name" value="ornithlipidmtase_OlsG"/>
    <property type="match status" value="1"/>
</dbReference>
<gene>
    <name evidence="6" type="ORF">ElP_16470</name>
</gene>
<dbReference type="InterPro" id="IPR020598">
    <property type="entry name" value="rRNA_Ade_methylase_Trfase_N"/>
</dbReference>
<dbReference type="AlphaFoldDB" id="A0A518GYT5"/>
<evidence type="ECO:0000256" key="2">
    <source>
        <dbReference type="ARBA" id="ARBA00022679"/>
    </source>
</evidence>
<dbReference type="RefSeq" id="WP_145268145.1">
    <property type="nucleotide sequence ID" value="NZ_CP036426.1"/>
</dbReference>
<dbReference type="EMBL" id="CP036426">
    <property type="protein sequence ID" value="QDV33768.1"/>
    <property type="molecule type" value="Genomic_DNA"/>
</dbReference>
<dbReference type="GO" id="GO:0000179">
    <property type="term" value="F:rRNA (adenine-N6,N6-)-dimethyltransferase activity"/>
    <property type="evidence" value="ECO:0007669"/>
    <property type="project" value="InterPro"/>
</dbReference>
<dbReference type="InterPro" id="IPR020596">
    <property type="entry name" value="rRNA_Ade_Mease_Trfase_CS"/>
</dbReference>
<keyword evidence="7" id="KW-1185">Reference proteome</keyword>
<dbReference type="InterPro" id="IPR029063">
    <property type="entry name" value="SAM-dependent_MTases_sf"/>
</dbReference>
<dbReference type="KEGG" id="tpla:ElP_16470"/>
<dbReference type="CDD" id="cd02440">
    <property type="entry name" value="AdoMet_MTases"/>
    <property type="match status" value="1"/>
</dbReference>
<dbReference type="InterPro" id="IPR001737">
    <property type="entry name" value="KsgA/Erm"/>
</dbReference>
<evidence type="ECO:0000259" key="5">
    <source>
        <dbReference type="SMART" id="SM00650"/>
    </source>
</evidence>
<evidence type="ECO:0000313" key="6">
    <source>
        <dbReference type="EMBL" id="QDV33768.1"/>
    </source>
</evidence>
<evidence type="ECO:0000256" key="1">
    <source>
        <dbReference type="ARBA" id="ARBA00022603"/>
    </source>
</evidence>
<evidence type="ECO:0000313" key="7">
    <source>
        <dbReference type="Proteomes" id="UP000317835"/>
    </source>
</evidence>
<keyword evidence="1 6" id="KW-0489">Methyltransferase</keyword>
<dbReference type="PROSITE" id="PS01131">
    <property type="entry name" value="RRNA_A_DIMETH"/>
    <property type="match status" value="1"/>
</dbReference>
<keyword evidence="4" id="KW-0694">RNA-binding</keyword>
<dbReference type="Pfam" id="PF00398">
    <property type="entry name" value="RrnaAD"/>
    <property type="match status" value="1"/>
</dbReference>
<accession>A0A518GYT5</accession>
<name>A0A518GYT5_9BACT</name>
<sequence>MNLSLLFLGKFLRHGTAIASLAPSSPWLSRATVRNVDWDRARVLIELGAGTGPITRELVDRARPETRLIVLERDPDFVRVLRERFEPRPNLEIIEGDVRDLAAMLKDRGIDRVDNVISGLPVPSFPKDLQRDLIRNVSQILDPAGTYNQITELPWVYLRFYRSFFYEVRFAFEPRNIPPAGAYYCRGVRPID</sequence>
<evidence type="ECO:0000256" key="4">
    <source>
        <dbReference type="ARBA" id="ARBA00022884"/>
    </source>
</evidence>